<evidence type="ECO:0000313" key="2">
    <source>
        <dbReference type="EMBL" id="PWN05837.1"/>
    </source>
</evidence>
<dbReference type="EMBL" id="QGGB01000008">
    <property type="protein sequence ID" value="PWN05837.1"/>
    <property type="molecule type" value="Genomic_DNA"/>
</dbReference>
<proteinExistence type="predicted"/>
<sequence>MIRWLLIALFIYILYKLITGQRARNKNQKPNSFFGSNGSEQKRRRKNLDHIEEAEFEDITHKEKKGNEP</sequence>
<protein>
    <recommendedName>
        <fullName evidence="4">DUF4834 domain-containing protein</fullName>
    </recommendedName>
</protein>
<keyword evidence="3" id="KW-1185">Reference proteome</keyword>
<dbReference type="RefSeq" id="WP_109647280.1">
    <property type="nucleotide sequence ID" value="NZ_QGGB01000008.1"/>
</dbReference>
<evidence type="ECO:0008006" key="4">
    <source>
        <dbReference type="Google" id="ProtNLM"/>
    </source>
</evidence>
<gene>
    <name evidence="2" type="ORF">DDZ15_11650</name>
</gene>
<evidence type="ECO:0000313" key="3">
    <source>
        <dbReference type="Proteomes" id="UP000245533"/>
    </source>
</evidence>
<accession>A0A316TMK6</accession>
<name>A0A316TMK6_9BACT</name>
<feature type="compositionally biased region" description="Basic and acidic residues" evidence="1">
    <location>
        <begin position="48"/>
        <end position="69"/>
    </location>
</feature>
<feature type="compositionally biased region" description="Polar residues" evidence="1">
    <location>
        <begin position="28"/>
        <end position="39"/>
    </location>
</feature>
<dbReference type="OrthoDB" id="9929340at2"/>
<feature type="region of interest" description="Disordered" evidence="1">
    <location>
        <begin position="26"/>
        <end position="69"/>
    </location>
</feature>
<reference evidence="2 3" key="1">
    <citation type="submission" date="2018-05" db="EMBL/GenBank/DDBJ databases">
        <title>Rhodohalobacter halophilus gen. nov., sp. nov., a moderately halophilic member of the family Balneolaceae.</title>
        <authorList>
            <person name="Liu Z.-W."/>
        </authorList>
    </citation>
    <scope>NUCLEOTIDE SEQUENCE [LARGE SCALE GENOMIC DNA]</scope>
    <source>
        <strain evidence="2 3">8A47</strain>
    </source>
</reference>
<evidence type="ECO:0000256" key="1">
    <source>
        <dbReference type="SAM" id="MobiDB-lite"/>
    </source>
</evidence>
<comment type="caution">
    <text evidence="2">The sequence shown here is derived from an EMBL/GenBank/DDBJ whole genome shotgun (WGS) entry which is preliminary data.</text>
</comment>
<organism evidence="2 3">
    <name type="scientific">Rhodohalobacter mucosus</name>
    <dbReference type="NCBI Taxonomy" id="2079485"/>
    <lineage>
        <taxon>Bacteria</taxon>
        <taxon>Pseudomonadati</taxon>
        <taxon>Balneolota</taxon>
        <taxon>Balneolia</taxon>
        <taxon>Balneolales</taxon>
        <taxon>Balneolaceae</taxon>
        <taxon>Rhodohalobacter</taxon>
    </lineage>
</organism>
<dbReference type="Proteomes" id="UP000245533">
    <property type="component" value="Unassembled WGS sequence"/>
</dbReference>
<dbReference type="AlphaFoldDB" id="A0A316TMK6"/>